<dbReference type="Proteomes" id="UP000000674">
    <property type="component" value="Chromosome"/>
</dbReference>
<evidence type="ECO:0000259" key="10">
    <source>
        <dbReference type="Pfam" id="PF00294"/>
    </source>
</evidence>
<dbReference type="Pfam" id="PF00294">
    <property type="entry name" value="PfkB"/>
    <property type="match status" value="1"/>
</dbReference>
<dbReference type="CDD" id="cd01164">
    <property type="entry name" value="FruK_PfkB_like"/>
    <property type="match status" value="1"/>
</dbReference>
<dbReference type="NCBIfam" id="TIGR03168">
    <property type="entry name" value="1-PFK"/>
    <property type="match status" value="1"/>
</dbReference>
<evidence type="ECO:0000256" key="7">
    <source>
        <dbReference type="ARBA" id="ARBA00022840"/>
    </source>
</evidence>
<dbReference type="GO" id="GO:0044281">
    <property type="term" value="P:small molecule metabolic process"/>
    <property type="evidence" value="ECO:0007669"/>
    <property type="project" value="UniProtKB-ARBA"/>
</dbReference>
<dbReference type="InterPro" id="IPR002173">
    <property type="entry name" value="Carboh/pur_kinase_PfkB_CS"/>
</dbReference>
<evidence type="ECO:0000256" key="6">
    <source>
        <dbReference type="ARBA" id="ARBA00022777"/>
    </source>
</evidence>
<dbReference type="EMBL" id="CP000477">
    <property type="protein sequence ID" value="ABK14476.1"/>
    <property type="molecule type" value="Genomic_DNA"/>
</dbReference>
<dbReference type="OrthoDB" id="199813at2157"/>
<dbReference type="AlphaFoldDB" id="A0B702"/>
<evidence type="ECO:0000313" key="11">
    <source>
        <dbReference type="EMBL" id="ABK14476.1"/>
    </source>
</evidence>
<evidence type="ECO:0000313" key="12">
    <source>
        <dbReference type="Proteomes" id="UP000000674"/>
    </source>
</evidence>
<keyword evidence="12" id="KW-1185">Reference proteome</keyword>
<proteinExistence type="inferred from homology"/>
<dbReference type="InterPro" id="IPR029056">
    <property type="entry name" value="Ribokinase-like"/>
</dbReference>
<dbReference type="GO" id="GO:0005829">
    <property type="term" value="C:cytosol"/>
    <property type="evidence" value="ECO:0007669"/>
    <property type="project" value="TreeGrafter"/>
</dbReference>
<dbReference type="InterPro" id="IPR017583">
    <property type="entry name" value="Tagatose/fructose_Pkinase"/>
</dbReference>
<evidence type="ECO:0000256" key="4">
    <source>
        <dbReference type="ARBA" id="ARBA00022679"/>
    </source>
</evidence>
<evidence type="ECO:0000256" key="8">
    <source>
        <dbReference type="ARBA" id="ARBA00032802"/>
    </source>
</evidence>
<dbReference type="EC" id="2.7.1.56" evidence="2"/>
<dbReference type="Gene3D" id="3.40.1190.20">
    <property type="match status" value="1"/>
</dbReference>
<dbReference type="FunFam" id="3.40.1190.20:FF:000001">
    <property type="entry name" value="Phosphofructokinase"/>
    <property type="match status" value="1"/>
</dbReference>
<dbReference type="GO" id="GO:0016052">
    <property type="term" value="P:carbohydrate catabolic process"/>
    <property type="evidence" value="ECO:0007669"/>
    <property type="project" value="UniProtKB-ARBA"/>
</dbReference>
<dbReference type="RefSeq" id="WP_011695872.1">
    <property type="nucleotide sequence ID" value="NC_008553.1"/>
</dbReference>
<dbReference type="PIRSF" id="PIRSF000535">
    <property type="entry name" value="1PFK/6PFK/LacC"/>
    <property type="match status" value="1"/>
</dbReference>
<dbReference type="KEGG" id="mtp:Mthe_0686"/>
<dbReference type="InterPro" id="IPR022463">
    <property type="entry name" value="1-PFruKinase"/>
</dbReference>
<dbReference type="HOGENOM" id="CLU_050013_0_2_2"/>
<keyword evidence="5" id="KW-0547">Nucleotide-binding</keyword>
<dbReference type="SUPFAM" id="SSF53613">
    <property type="entry name" value="Ribokinase-like"/>
    <property type="match status" value="1"/>
</dbReference>
<dbReference type="STRING" id="349307.Mthe_0686"/>
<dbReference type="InterPro" id="IPR011611">
    <property type="entry name" value="PfkB_dom"/>
</dbReference>
<keyword evidence="6 11" id="KW-0418">Kinase</keyword>
<evidence type="ECO:0000256" key="3">
    <source>
        <dbReference type="ARBA" id="ARBA00013596"/>
    </source>
</evidence>
<dbReference type="GO" id="GO:0008662">
    <property type="term" value="F:1-phosphofructokinase activity"/>
    <property type="evidence" value="ECO:0007669"/>
    <property type="project" value="UniProtKB-EC"/>
</dbReference>
<protein>
    <recommendedName>
        <fullName evidence="3">1-phosphofructokinase</fullName>
        <ecNumber evidence="2">2.7.1.56</ecNumber>
    </recommendedName>
    <alternativeName>
        <fullName evidence="8">Fructose 1-phosphate kinase</fullName>
    </alternativeName>
</protein>
<dbReference type="PANTHER" id="PTHR46566:SF2">
    <property type="entry name" value="ATP-DEPENDENT 6-PHOSPHOFRUCTOKINASE ISOZYME 2"/>
    <property type="match status" value="1"/>
</dbReference>
<dbReference type="PANTHER" id="PTHR46566">
    <property type="entry name" value="1-PHOSPHOFRUCTOKINASE-RELATED"/>
    <property type="match status" value="1"/>
</dbReference>
<reference evidence="11 12" key="1">
    <citation type="submission" date="2006-10" db="EMBL/GenBank/DDBJ databases">
        <title>Complete sequence of Methanosaeta thermophila PT.</title>
        <authorList>
            <consortium name="US DOE Joint Genome Institute"/>
            <person name="Copeland A."/>
            <person name="Lucas S."/>
            <person name="Lapidus A."/>
            <person name="Barry K."/>
            <person name="Detter J.C."/>
            <person name="Glavina del Rio T."/>
            <person name="Hammon N."/>
            <person name="Israni S."/>
            <person name="Pitluck S."/>
            <person name="Chain P."/>
            <person name="Malfatti S."/>
            <person name="Shin M."/>
            <person name="Vergez L."/>
            <person name="Schmutz J."/>
            <person name="Larimer F."/>
            <person name="Land M."/>
            <person name="Hauser L."/>
            <person name="Kyrpides N."/>
            <person name="Kim E."/>
            <person name="Smith K.S."/>
            <person name="Ingram-Smith C."/>
            <person name="Richardson P."/>
        </authorList>
    </citation>
    <scope>NUCLEOTIDE SEQUENCE [LARGE SCALE GENOMIC DNA]</scope>
    <source>
        <strain evidence="12">DSM 6194 / JCM 14653 / NBRC 101360 / PT</strain>
    </source>
</reference>
<evidence type="ECO:0000256" key="5">
    <source>
        <dbReference type="ARBA" id="ARBA00022741"/>
    </source>
</evidence>
<comment type="similarity">
    <text evidence="1">Belongs to the carbohydrate kinase PfkB family.</text>
</comment>
<name>A0B702_METTP</name>
<keyword evidence="7" id="KW-0067">ATP-binding</keyword>
<comment type="catalytic activity">
    <reaction evidence="9">
        <text>beta-D-fructose 1-phosphate + ATP = beta-D-fructose 1,6-bisphosphate + ADP + H(+)</text>
        <dbReference type="Rhea" id="RHEA:14213"/>
        <dbReference type="ChEBI" id="CHEBI:15378"/>
        <dbReference type="ChEBI" id="CHEBI:30616"/>
        <dbReference type="ChEBI" id="CHEBI:32966"/>
        <dbReference type="ChEBI" id="CHEBI:138881"/>
        <dbReference type="ChEBI" id="CHEBI:456216"/>
        <dbReference type="EC" id="2.7.1.56"/>
    </reaction>
</comment>
<dbReference type="NCBIfam" id="TIGR03828">
    <property type="entry name" value="pfkB"/>
    <property type="match status" value="1"/>
</dbReference>
<gene>
    <name evidence="11" type="ordered locus">Mthe_0686</name>
</gene>
<feature type="domain" description="Carbohydrate kinase PfkB" evidence="10">
    <location>
        <begin position="8"/>
        <end position="295"/>
    </location>
</feature>
<evidence type="ECO:0000256" key="9">
    <source>
        <dbReference type="ARBA" id="ARBA00047745"/>
    </source>
</evidence>
<evidence type="ECO:0000256" key="1">
    <source>
        <dbReference type="ARBA" id="ARBA00010688"/>
    </source>
</evidence>
<keyword evidence="4 11" id="KW-0808">Transferase</keyword>
<accession>A0B702</accession>
<dbReference type="GeneID" id="4463459"/>
<dbReference type="PROSITE" id="PS00584">
    <property type="entry name" value="PFKB_KINASES_2"/>
    <property type="match status" value="1"/>
</dbReference>
<dbReference type="GO" id="GO:0005524">
    <property type="term" value="F:ATP binding"/>
    <property type="evidence" value="ECO:0007669"/>
    <property type="project" value="UniProtKB-KW"/>
</dbReference>
<sequence>MIYTITLNPAIDRTMWVERIRDDEPNRIVREENYAGGKSIDVSKVLKNLGVESTALGFIGGFAGMELEGRLLNEGIGTDFIRVSGETRTNIIIHEISTGRQLSFYAKGPDIRPHELVMLIEQIEGLRDPEIVTIGGSLPPGLSPAVYRRIVTEAKKCEHNGCKAKVFLDVDGLSLRSSIEAAPDVIKPNIYELSELVGRELREIDEVLAAAREINRKGVEVVLVSMGPRGIVLVSAHEEYHAIPPQVKVENTVGAGDSSVAGFIYGMVNGKSLAECLIYAVAAGTATTLTEGTALANMEDFERLIPQITLRTLKTS</sequence>
<organism evidence="11 12">
    <name type="scientific">Methanothrix thermoacetophila (strain DSM 6194 / JCM 14653 / NBRC 101360 / PT)</name>
    <name type="common">Methanosaeta thermophila</name>
    <dbReference type="NCBI Taxonomy" id="349307"/>
    <lineage>
        <taxon>Archaea</taxon>
        <taxon>Methanobacteriati</taxon>
        <taxon>Methanobacteriota</taxon>
        <taxon>Stenosarchaea group</taxon>
        <taxon>Methanomicrobia</taxon>
        <taxon>Methanotrichales</taxon>
        <taxon>Methanotrichaceae</taxon>
        <taxon>Methanothrix</taxon>
    </lineage>
</organism>
<evidence type="ECO:0000256" key="2">
    <source>
        <dbReference type="ARBA" id="ARBA00012131"/>
    </source>
</evidence>